<dbReference type="Pfam" id="PF00984">
    <property type="entry name" value="UDPG_MGDP_dh"/>
    <property type="match status" value="1"/>
</dbReference>
<dbReference type="InterPro" id="IPR036220">
    <property type="entry name" value="UDP-Glc/GDP-Man_DH_C_sf"/>
</dbReference>
<dbReference type="InterPro" id="IPR017476">
    <property type="entry name" value="UDP-Glc/GDP-Man"/>
</dbReference>
<feature type="domain" description="UDP-glucose/GDP-mannose dehydrogenase C-terminal" evidence="3">
    <location>
        <begin position="234"/>
        <end position="329"/>
    </location>
</feature>
<dbReference type="InterPro" id="IPR014026">
    <property type="entry name" value="UDP-Glc/GDP-Man_DH_dimer"/>
</dbReference>
<dbReference type="InterPro" id="IPR008927">
    <property type="entry name" value="6-PGluconate_DH-like_C_sf"/>
</dbReference>
<dbReference type="Pfam" id="PF03720">
    <property type="entry name" value="UDPG_MGDP_dh_C"/>
    <property type="match status" value="1"/>
</dbReference>
<organism evidence="4 5">
    <name type="scientific">Oceanobacillus caeni</name>
    <dbReference type="NCBI Taxonomy" id="405946"/>
    <lineage>
        <taxon>Bacteria</taxon>
        <taxon>Bacillati</taxon>
        <taxon>Bacillota</taxon>
        <taxon>Bacilli</taxon>
        <taxon>Bacillales</taxon>
        <taxon>Bacillaceae</taxon>
        <taxon>Oceanobacillus</taxon>
    </lineage>
</organism>
<dbReference type="PIRSF" id="PIRSF000124">
    <property type="entry name" value="UDPglc_GDPman_dh"/>
    <property type="match status" value="1"/>
</dbReference>
<dbReference type="PANTHER" id="PTHR43491">
    <property type="entry name" value="UDP-N-ACETYL-D-MANNOSAMINE DEHYDROGENASE"/>
    <property type="match status" value="1"/>
</dbReference>
<dbReference type="InterPro" id="IPR028359">
    <property type="entry name" value="UDP_ManNAc/GlcNAc_DH"/>
</dbReference>
<dbReference type="Pfam" id="PF03721">
    <property type="entry name" value="UDPG_MGDP_dh_N"/>
    <property type="match status" value="1"/>
</dbReference>
<dbReference type="NCBIfam" id="TIGR03026">
    <property type="entry name" value="NDP-sugDHase"/>
    <property type="match status" value="1"/>
</dbReference>
<dbReference type="Gene3D" id="3.40.50.720">
    <property type="entry name" value="NAD(P)-binding Rossmann-like Domain"/>
    <property type="match status" value="2"/>
</dbReference>
<dbReference type="InterPro" id="IPR001732">
    <property type="entry name" value="UDP-Glc/GDP-Man_DH_N"/>
</dbReference>
<dbReference type="Proteomes" id="UP000037854">
    <property type="component" value="Unassembled WGS sequence"/>
</dbReference>
<keyword evidence="2" id="KW-0520">NAD</keyword>
<comment type="caution">
    <text evidence="4">The sequence shown here is derived from an EMBL/GenBank/DDBJ whole genome shotgun (WGS) entry which is preliminary data.</text>
</comment>
<accession>A0ABR5MFB9</accession>
<dbReference type="InterPro" id="IPR014027">
    <property type="entry name" value="UDP-Glc/GDP-Man_DH_C"/>
</dbReference>
<reference evidence="4 5" key="1">
    <citation type="submission" date="2015-07" db="EMBL/GenBank/DDBJ databases">
        <title>High-quality draft genome sequence of Oceanobacillus caeni HM6, a bacillus isolated from a human feces.</title>
        <authorList>
            <person name="Kumar J."/>
            <person name="Verma M.K."/>
            <person name="Pandey R."/>
            <person name="Bhambi M."/>
            <person name="Chauhan N."/>
        </authorList>
    </citation>
    <scope>NUCLEOTIDE SEQUENCE [LARGE SCALE GENOMIC DNA]</scope>
    <source>
        <strain evidence="4 5">HM6</strain>
    </source>
</reference>
<sequence>ICVPTPLTDEHVPNLEYVRSAIDSSLPFINKGQLVIMESSTYPGMTEEEICPLLQSKGLKIGEDVYVAYSPERIDPGQKQFELQEIPKVVGGMTEKCSEFATHIYESIFHKVVTVSSTKVAEMCKLVENSQRLINISFMNELAMLCDKMNINLWEVIDAASTKPFGFTPYYPGPGIGGHCIPVDPLYLSWKAKAFSFDVEFIQLAHKINHNMPNYIVEKVEKHLSNKIKNSRILIVGAAYKKDVNDVRESAVLPIMEDLLKKGADVSYHDPYIPELEVAGKNLKSLSLSSKQIKEHDCALILTDYSNLPYEKIVQHSPLVIDTRNATKKINHSGNVKVLSHLNGQ</sequence>
<evidence type="ECO:0000256" key="1">
    <source>
        <dbReference type="ARBA" id="ARBA00023002"/>
    </source>
</evidence>
<feature type="non-terminal residue" evidence="4">
    <location>
        <position position="1"/>
    </location>
</feature>
<evidence type="ECO:0000256" key="2">
    <source>
        <dbReference type="ARBA" id="ARBA00023027"/>
    </source>
</evidence>
<gene>
    <name evidence="4" type="ORF">AFL42_16990</name>
</gene>
<proteinExistence type="predicted"/>
<evidence type="ECO:0000313" key="5">
    <source>
        <dbReference type="Proteomes" id="UP000037854"/>
    </source>
</evidence>
<evidence type="ECO:0000259" key="3">
    <source>
        <dbReference type="SMART" id="SM00984"/>
    </source>
</evidence>
<dbReference type="RefSeq" id="WP_060669311.1">
    <property type="nucleotide sequence ID" value="NZ_LGTK01000108.1"/>
</dbReference>
<evidence type="ECO:0000313" key="4">
    <source>
        <dbReference type="EMBL" id="KPH69687.1"/>
    </source>
</evidence>
<keyword evidence="1" id="KW-0560">Oxidoreductase</keyword>
<protein>
    <submittedName>
        <fullName evidence="4">UDP-N-acetyl-D-glucosamine dehydrogenase</fullName>
    </submittedName>
</protein>
<dbReference type="InterPro" id="IPR036291">
    <property type="entry name" value="NAD(P)-bd_dom_sf"/>
</dbReference>
<dbReference type="EMBL" id="LGTK01000108">
    <property type="protein sequence ID" value="KPH69687.1"/>
    <property type="molecule type" value="Genomic_DNA"/>
</dbReference>
<dbReference type="SMART" id="SM00984">
    <property type="entry name" value="UDPG_MGDP_dh_C"/>
    <property type="match status" value="1"/>
</dbReference>
<dbReference type="PANTHER" id="PTHR43491:SF1">
    <property type="entry name" value="UDP-N-ACETYL-D-MANNOSAMINE DEHYDROGENASE"/>
    <property type="match status" value="1"/>
</dbReference>
<dbReference type="SUPFAM" id="SSF52413">
    <property type="entry name" value="UDP-glucose/GDP-mannose dehydrogenase C-terminal domain"/>
    <property type="match status" value="1"/>
</dbReference>
<keyword evidence="5" id="KW-1185">Reference proteome</keyword>
<dbReference type="SUPFAM" id="SSF48179">
    <property type="entry name" value="6-phosphogluconate dehydrogenase C-terminal domain-like"/>
    <property type="match status" value="1"/>
</dbReference>
<name>A0ABR5MFB9_9BACI</name>
<dbReference type="PIRSF" id="PIRSF500136">
    <property type="entry name" value="UDP_ManNAc_DH"/>
    <property type="match status" value="1"/>
</dbReference>
<dbReference type="SUPFAM" id="SSF51735">
    <property type="entry name" value="NAD(P)-binding Rossmann-fold domains"/>
    <property type="match status" value="1"/>
</dbReference>